<evidence type="ECO:0000313" key="1">
    <source>
        <dbReference type="EMBL" id="QNN46797.1"/>
    </source>
</evidence>
<dbReference type="RefSeq" id="WP_187570546.1">
    <property type="nucleotide sequence ID" value="NZ_CP060711.1"/>
</dbReference>
<dbReference type="KEGG" id="tbv:H9L17_01020"/>
<dbReference type="Proteomes" id="UP000515977">
    <property type="component" value="Chromosome"/>
</dbReference>
<protein>
    <submittedName>
        <fullName evidence="1">Uncharacterized protein</fullName>
    </submittedName>
</protein>
<gene>
    <name evidence="1" type="ORF">H9L17_01020</name>
</gene>
<evidence type="ECO:0000313" key="2">
    <source>
        <dbReference type="Proteomes" id="UP000515977"/>
    </source>
</evidence>
<sequence>MNTRKSAPGEEEVILAFAGEPKHDRETLERYLREHSEHAEAIVDCSIELMASVTRHDEAPPGRDASVDMAWQRFQAAIGDSGDAAVANPFAQLNPTAFKTLAKNLDVSNLLLIRLRDRAIEAATIPRRFVLKLATELGATSEAVVAYLRSPPAMVSGHSFRSSVKPAVTPQMSFEKAVETSQLTQAQQDALRSLQD</sequence>
<dbReference type="AlphaFoldDB" id="A0A7G9QTX2"/>
<reference evidence="1 2" key="1">
    <citation type="submission" date="2020-08" db="EMBL/GenBank/DDBJ databases">
        <title>Genome sequence of Thermomonas brevis KACC 16975T.</title>
        <authorList>
            <person name="Hyun D.-W."/>
            <person name="Bae J.-W."/>
        </authorList>
    </citation>
    <scope>NUCLEOTIDE SEQUENCE [LARGE SCALE GENOMIC DNA]</scope>
    <source>
        <strain evidence="1 2">KACC 16975</strain>
    </source>
</reference>
<proteinExistence type="predicted"/>
<accession>A0A7G9QTX2</accession>
<dbReference type="EMBL" id="CP060711">
    <property type="protein sequence ID" value="QNN46797.1"/>
    <property type="molecule type" value="Genomic_DNA"/>
</dbReference>
<name>A0A7G9QTX2_9GAMM</name>
<keyword evidence="2" id="KW-1185">Reference proteome</keyword>
<organism evidence="1 2">
    <name type="scientific">Thermomonas brevis</name>
    <dbReference type="NCBI Taxonomy" id="215691"/>
    <lineage>
        <taxon>Bacteria</taxon>
        <taxon>Pseudomonadati</taxon>
        <taxon>Pseudomonadota</taxon>
        <taxon>Gammaproteobacteria</taxon>
        <taxon>Lysobacterales</taxon>
        <taxon>Lysobacteraceae</taxon>
        <taxon>Thermomonas</taxon>
    </lineage>
</organism>